<dbReference type="InterPro" id="IPR052247">
    <property type="entry name" value="Meiotic_Crossover_Helicase"/>
</dbReference>
<dbReference type="SMART" id="SM00973">
    <property type="entry name" value="Sec63"/>
    <property type="match status" value="1"/>
</dbReference>
<dbReference type="GO" id="GO:0016787">
    <property type="term" value="F:hydrolase activity"/>
    <property type="evidence" value="ECO:0007669"/>
    <property type="project" value="UniProtKB-KW"/>
</dbReference>
<evidence type="ECO:0000313" key="3">
    <source>
        <dbReference type="Proteomes" id="UP000789405"/>
    </source>
</evidence>
<dbReference type="PANTHER" id="PTHR47835:SF3">
    <property type="entry name" value="HELICASE FOR MEIOSIS 1"/>
    <property type="match status" value="1"/>
</dbReference>
<dbReference type="SUPFAM" id="SSF158702">
    <property type="entry name" value="Sec63 N-terminal domain-like"/>
    <property type="match status" value="1"/>
</dbReference>
<comment type="caution">
    <text evidence="2">The sequence shown here is derived from an EMBL/GenBank/DDBJ whole genome shotgun (WGS) entry which is preliminary data.</text>
</comment>
<sequence>MAKYHIKYLTMQRILSLFSWHQKNSTSSKEEIIKTCLQKLSQAEEFNEVKLHRHEKLALNKLNQHADIKFPLSGKVKDTKEKVFIMIQIVLGNVPLEDSSTRVQFNTESRVIIQHSHRILKCLVELAAYKENVTILKIAMDLARCMKSKMWNDSPLLLKQLDGIGEQYAKKLADAGVTNFEQLKECEPWKIETACNRYPPFGHNVHETVSTLPSLKLDIERGFSNSPEYQVYVVNICLNNNEKVSIKRNGINLNAAFIAATDDLLIEFRQVPLWKIQQGLKFHFKSNIQTNQLITCSVLPEEFSEYKDFVENQVTESHGVKILGLDIHKTIIPNIQPADVCNNILIAPTEKSQKFEINKTNCVQHHKQQGFIESNELLQIQITTIPLQTSNTKEKQHDSTIKSPKLLPNGRVKCNHACKDKQKRAPKKRKNNIISSPTFSYNKQFTIDEPSPKTRKTQATDTQQIGFELEQQAYQDTVSITRSPGYSYPTLDEEIKSQPATHDEYDLSYQSWLETWDINELDFISKVDLDDDKFSEEMTIEDKKNMAGVETENRSTKNKTYDMLEINLTSDTDLEISCGGKDEMNYKTFTEALGVFDYILQTII</sequence>
<protein>
    <submittedName>
        <fullName evidence="2">5564_t:CDS:1</fullName>
    </submittedName>
</protein>
<name>A0A9N9GCJ4_9GLOM</name>
<keyword evidence="3" id="KW-1185">Reference proteome</keyword>
<dbReference type="GO" id="GO:0051321">
    <property type="term" value="P:meiotic cell cycle"/>
    <property type="evidence" value="ECO:0007669"/>
    <property type="project" value="UniProtKB-KW"/>
</dbReference>
<dbReference type="Proteomes" id="UP000789405">
    <property type="component" value="Unassembled WGS sequence"/>
</dbReference>
<proteinExistence type="predicted"/>
<dbReference type="PANTHER" id="PTHR47835">
    <property type="entry name" value="HFM1, ATP DEPENDENT DNA HELICASE HOMOLOG"/>
    <property type="match status" value="1"/>
</dbReference>
<feature type="domain" description="SEC63" evidence="1">
    <location>
        <begin position="1"/>
        <end position="333"/>
    </location>
</feature>
<dbReference type="InterPro" id="IPR004179">
    <property type="entry name" value="Sec63-dom"/>
</dbReference>
<dbReference type="GO" id="GO:0043138">
    <property type="term" value="F:3'-5' DNA helicase activity"/>
    <property type="evidence" value="ECO:0007669"/>
    <property type="project" value="UniProtKB-EC"/>
</dbReference>
<evidence type="ECO:0000313" key="2">
    <source>
        <dbReference type="EMBL" id="CAG8592869.1"/>
    </source>
</evidence>
<evidence type="ECO:0000259" key="1">
    <source>
        <dbReference type="SMART" id="SM00973"/>
    </source>
</evidence>
<dbReference type="AlphaFoldDB" id="A0A9N9GCJ4"/>
<dbReference type="Gene3D" id="1.10.3380.10">
    <property type="entry name" value="Sec63 N-terminal domain-like domain"/>
    <property type="match status" value="1"/>
</dbReference>
<dbReference type="Gene3D" id="1.10.150.20">
    <property type="entry name" value="5' to 3' exonuclease, C-terminal subdomain"/>
    <property type="match status" value="1"/>
</dbReference>
<dbReference type="Pfam" id="PF02889">
    <property type="entry name" value="Sec63"/>
    <property type="match status" value="1"/>
</dbReference>
<dbReference type="EMBL" id="CAJVPY010003481">
    <property type="protein sequence ID" value="CAG8592869.1"/>
    <property type="molecule type" value="Genomic_DNA"/>
</dbReference>
<reference evidence="2" key="1">
    <citation type="submission" date="2021-06" db="EMBL/GenBank/DDBJ databases">
        <authorList>
            <person name="Kallberg Y."/>
            <person name="Tangrot J."/>
            <person name="Rosling A."/>
        </authorList>
    </citation>
    <scope>NUCLEOTIDE SEQUENCE</scope>
    <source>
        <strain evidence="2">MA453B</strain>
    </source>
</reference>
<organism evidence="2 3">
    <name type="scientific">Dentiscutata erythropus</name>
    <dbReference type="NCBI Taxonomy" id="1348616"/>
    <lineage>
        <taxon>Eukaryota</taxon>
        <taxon>Fungi</taxon>
        <taxon>Fungi incertae sedis</taxon>
        <taxon>Mucoromycota</taxon>
        <taxon>Glomeromycotina</taxon>
        <taxon>Glomeromycetes</taxon>
        <taxon>Diversisporales</taxon>
        <taxon>Gigasporaceae</taxon>
        <taxon>Dentiscutata</taxon>
    </lineage>
</organism>
<gene>
    <name evidence="2" type="ORF">DERYTH_LOCUS7251</name>
</gene>
<dbReference type="OrthoDB" id="5575at2759"/>
<accession>A0A9N9GCJ4</accession>